<comment type="caution">
    <text evidence="1">The sequence shown here is derived from an EMBL/GenBank/DDBJ whole genome shotgun (WGS) entry which is preliminary data.</text>
</comment>
<dbReference type="EMBL" id="MIYT01000013">
    <property type="protein sequence ID" value="OIR10603.1"/>
    <property type="molecule type" value="Genomic_DNA"/>
</dbReference>
<dbReference type="AlphaFoldDB" id="A0A1J5SRH6"/>
<proteinExistence type="predicted"/>
<gene>
    <name evidence="1" type="ORF">BEU05_01570</name>
</gene>
<evidence type="ECO:0000313" key="2">
    <source>
        <dbReference type="Proteomes" id="UP000182853"/>
    </source>
</evidence>
<evidence type="ECO:0000313" key="1">
    <source>
        <dbReference type="EMBL" id="OIR10603.1"/>
    </source>
</evidence>
<dbReference type="Proteomes" id="UP000182853">
    <property type="component" value="Unassembled WGS sequence"/>
</dbReference>
<name>A0A1J5SRH6_9ARCH</name>
<organism evidence="1 2">
    <name type="scientific">Marine Group III euryarchaeote CG-Bathy2</name>
    <dbReference type="NCBI Taxonomy" id="1889002"/>
    <lineage>
        <taxon>Archaea</taxon>
        <taxon>Methanobacteriati</taxon>
        <taxon>Thermoplasmatota</taxon>
        <taxon>Thermoplasmata</taxon>
        <taxon>Candidatus Thermoprofundales</taxon>
    </lineage>
</organism>
<sequence length="67" mass="7404">MGDGRSAAVLRCKDCPHWYGGEDYGYGSCRLKLRREEQRFLTFGQQECDEGMEEGAVDDGRAGAPDG</sequence>
<reference evidence="1 2" key="1">
    <citation type="submission" date="2016-08" db="EMBL/GenBank/DDBJ databases">
        <title>New Insights into Marine Group III Euryarchaeota, from dark to light.</title>
        <authorList>
            <person name="Haro-Moreno J.M."/>
            <person name="Rodriguez-Valera F."/>
            <person name="Lopez-Garcia P."/>
            <person name="Moreira D."/>
            <person name="Martin-Cuadrado A.B."/>
        </authorList>
    </citation>
    <scope>NUCLEOTIDE SEQUENCE [LARGE SCALE GENOMIC DNA]</scope>
    <source>
        <strain evidence="1">CG-Bathy2</strain>
    </source>
</reference>
<protein>
    <submittedName>
        <fullName evidence="1">Uncharacterized protein</fullName>
    </submittedName>
</protein>
<accession>A0A1J5SRH6</accession>